<proteinExistence type="predicted"/>
<name>A0ABQ3NME8_STRVG</name>
<dbReference type="Proteomes" id="UP000660554">
    <property type="component" value="Unassembled WGS sequence"/>
</dbReference>
<gene>
    <name evidence="1" type="ORF">Scinn_34070</name>
</gene>
<organism evidence="1 2">
    <name type="scientific">Streptomyces virginiae</name>
    <name type="common">Streptomyces cinnamonensis</name>
    <dbReference type="NCBI Taxonomy" id="1961"/>
    <lineage>
        <taxon>Bacteria</taxon>
        <taxon>Bacillati</taxon>
        <taxon>Actinomycetota</taxon>
        <taxon>Actinomycetes</taxon>
        <taxon>Kitasatosporales</taxon>
        <taxon>Streptomycetaceae</taxon>
        <taxon>Streptomyces</taxon>
    </lineage>
</organism>
<sequence length="500" mass="54247">MSEAAQKRRRVFSGVDCSGSVPVEYKFSHARGGNRHLVVVFANRHAPGGYGWADGQLEDLRSNILWVRDTVDGGNTYHLCRGMDFSLEQSVAGLLSRVMNALALSPDQVTVFGTSEGGSAALFFGLKYGFRNIVAGTPQFRIGTRVRESNPEAARVMMGEPTDQSVHILDSVLPDLVGSGANPSANIYVLTSPRDAQYQQQVEPFLGHFQGRENFNFVYNESPHITDAGKVTRHNLPALMGLLNLLVDGIAPRIGMVRNGFEQPKRDTSAIDTYLTQTSQVRGDSFPKPVVHTPASGERVPANTVRFTGTAVGAVRVSFWEDGKYRGTAPVAPDGTWIWERTDPWPKGKHVIRLFAADANNYQTKRSEVTFTAAEHVYVATPEYEPAPQPAMPAQHLALTVTAPAAHQQVPGPAVGFAGYAPGAVRVDFHEGGAALGACEVRPDGSWMWEPGWPWNDGDHYVEAIAVDAVGNVSPWAAVPFTKLGAYPVPAQGVYFNSAY</sequence>
<dbReference type="InterPro" id="IPR013783">
    <property type="entry name" value="Ig-like_fold"/>
</dbReference>
<comment type="caution">
    <text evidence="1">The sequence shown here is derived from an EMBL/GenBank/DDBJ whole genome shotgun (WGS) entry which is preliminary data.</text>
</comment>
<dbReference type="Gene3D" id="3.30.420.430">
    <property type="match status" value="1"/>
</dbReference>
<accession>A0ABQ3NME8</accession>
<dbReference type="EMBL" id="BNDV01000008">
    <property type="protein sequence ID" value="GHI13944.1"/>
    <property type="molecule type" value="Genomic_DNA"/>
</dbReference>
<evidence type="ECO:0008006" key="3">
    <source>
        <dbReference type="Google" id="ProtNLM"/>
    </source>
</evidence>
<dbReference type="InterPro" id="IPR029058">
    <property type="entry name" value="AB_hydrolase_fold"/>
</dbReference>
<protein>
    <recommendedName>
        <fullName evidence="3">Bacterial Ig-like domain-containing protein</fullName>
    </recommendedName>
</protein>
<evidence type="ECO:0000313" key="2">
    <source>
        <dbReference type="Proteomes" id="UP000660554"/>
    </source>
</evidence>
<dbReference type="Gene3D" id="2.60.40.10">
    <property type="entry name" value="Immunoglobulins"/>
    <property type="match status" value="1"/>
</dbReference>
<dbReference type="SUPFAM" id="SSF53474">
    <property type="entry name" value="alpha/beta-Hydrolases"/>
    <property type="match status" value="1"/>
</dbReference>
<dbReference type="RefSeq" id="WP_030654501.1">
    <property type="nucleotide sequence ID" value="NZ_BMRU01000035.1"/>
</dbReference>
<dbReference type="GeneID" id="86952600"/>
<reference evidence="2" key="1">
    <citation type="submission" date="2020-09" db="EMBL/GenBank/DDBJ databases">
        <title>Whole genome shotgun sequence of Streptomyces cinnamonensis NBRC 15873.</title>
        <authorList>
            <person name="Komaki H."/>
            <person name="Tamura T."/>
        </authorList>
    </citation>
    <scope>NUCLEOTIDE SEQUENCE [LARGE SCALE GENOMIC DNA]</scope>
    <source>
        <strain evidence="2">NBRC 15873</strain>
    </source>
</reference>
<evidence type="ECO:0000313" key="1">
    <source>
        <dbReference type="EMBL" id="GHI13944.1"/>
    </source>
</evidence>
<keyword evidence="2" id="KW-1185">Reference proteome</keyword>